<proteinExistence type="predicted"/>
<organism evidence="2 3">
    <name type="scientific">Neorhodopirellula pilleata</name>
    <dbReference type="NCBI Taxonomy" id="2714738"/>
    <lineage>
        <taxon>Bacteria</taxon>
        <taxon>Pseudomonadati</taxon>
        <taxon>Planctomycetota</taxon>
        <taxon>Planctomycetia</taxon>
        <taxon>Pirellulales</taxon>
        <taxon>Pirellulaceae</taxon>
        <taxon>Neorhodopirellula</taxon>
    </lineage>
</organism>
<name>A0A5C6A3R2_9BACT</name>
<sequence length="80" mass="8972">MFSIVLLNHEDSLILYLLGNREESLEKLDEHLVYVAMDESGSVGTHSPSVFLRPWTRDSSLEYNGPPALPSRLPSTATDR</sequence>
<evidence type="ECO:0000256" key="1">
    <source>
        <dbReference type="SAM" id="MobiDB-lite"/>
    </source>
</evidence>
<feature type="region of interest" description="Disordered" evidence="1">
    <location>
        <begin position="61"/>
        <end position="80"/>
    </location>
</feature>
<accession>A0A5C6A3R2</accession>
<protein>
    <submittedName>
        <fullName evidence="2">Uncharacterized protein</fullName>
    </submittedName>
</protein>
<comment type="caution">
    <text evidence="2">The sequence shown here is derived from an EMBL/GenBank/DDBJ whole genome shotgun (WGS) entry which is preliminary data.</text>
</comment>
<evidence type="ECO:0000313" key="2">
    <source>
        <dbReference type="EMBL" id="TWT93053.1"/>
    </source>
</evidence>
<reference evidence="2 3" key="1">
    <citation type="submission" date="2019-02" db="EMBL/GenBank/DDBJ databases">
        <title>Deep-cultivation of Planctomycetes and their phenomic and genomic characterization uncovers novel biology.</title>
        <authorList>
            <person name="Wiegand S."/>
            <person name="Jogler M."/>
            <person name="Boedeker C."/>
            <person name="Pinto D."/>
            <person name="Vollmers J."/>
            <person name="Rivas-Marin E."/>
            <person name="Kohn T."/>
            <person name="Peeters S.H."/>
            <person name="Heuer A."/>
            <person name="Rast P."/>
            <person name="Oberbeckmann S."/>
            <person name="Bunk B."/>
            <person name="Jeske O."/>
            <person name="Meyerdierks A."/>
            <person name="Storesund J.E."/>
            <person name="Kallscheuer N."/>
            <person name="Luecker S."/>
            <person name="Lage O.M."/>
            <person name="Pohl T."/>
            <person name="Merkel B.J."/>
            <person name="Hornburger P."/>
            <person name="Mueller R.-W."/>
            <person name="Bruemmer F."/>
            <person name="Labrenz M."/>
            <person name="Spormann A.M."/>
            <person name="Op Den Camp H."/>
            <person name="Overmann J."/>
            <person name="Amann R."/>
            <person name="Jetten M.S.M."/>
            <person name="Mascher T."/>
            <person name="Medema M.H."/>
            <person name="Devos D.P."/>
            <person name="Kaster A.-K."/>
            <person name="Ovreas L."/>
            <person name="Rohde M."/>
            <person name="Galperin M.Y."/>
            <person name="Jogler C."/>
        </authorList>
    </citation>
    <scope>NUCLEOTIDE SEQUENCE [LARGE SCALE GENOMIC DNA]</scope>
    <source>
        <strain evidence="2 3">Pla100</strain>
    </source>
</reference>
<keyword evidence="3" id="KW-1185">Reference proteome</keyword>
<evidence type="ECO:0000313" key="3">
    <source>
        <dbReference type="Proteomes" id="UP000316213"/>
    </source>
</evidence>
<dbReference type="Proteomes" id="UP000316213">
    <property type="component" value="Unassembled WGS sequence"/>
</dbReference>
<dbReference type="AlphaFoldDB" id="A0A5C6A3R2"/>
<gene>
    <name evidence="2" type="ORF">Pla100_43690</name>
</gene>
<dbReference type="EMBL" id="SJPM01000010">
    <property type="protein sequence ID" value="TWT93053.1"/>
    <property type="molecule type" value="Genomic_DNA"/>
</dbReference>